<dbReference type="InParanoid" id="A0A1H9JGV3"/>
<organism evidence="5 6">
    <name type="scientific">Neolewinella agarilytica</name>
    <dbReference type="NCBI Taxonomy" id="478744"/>
    <lineage>
        <taxon>Bacteria</taxon>
        <taxon>Pseudomonadati</taxon>
        <taxon>Bacteroidota</taxon>
        <taxon>Saprospiria</taxon>
        <taxon>Saprospirales</taxon>
        <taxon>Lewinellaceae</taxon>
        <taxon>Neolewinella</taxon>
    </lineage>
</organism>
<evidence type="ECO:0000259" key="4">
    <source>
        <dbReference type="PROSITE" id="PS51829"/>
    </source>
</evidence>
<dbReference type="EMBL" id="FOFB01000017">
    <property type="protein sequence ID" value="SEQ86221.1"/>
    <property type="molecule type" value="Genomic_DNA"/>
</dbReference>
<dbReference type="Pfam" id="PF01483">
    <property type="entry name" value="P_proprotein"/>
    <property type="match status" value="1"/>
</dbReference>
<dbReference type="Pfam" id="PF18962">
    <property type="entry name" value="Por_Secre_tail"/>
    <property type="match status" value="1"/>
</dbReference>
<evidence type="ECO:0000313" key="5">
    <source>
        <dbReference type="EMBL" id="SEQ86221.1"/>
    </source>
</evidence>
<dbReference type="InterPro" id="IPR026444">
    <property type="entry name" value="Secre_tail"/>
</dbReference>
<dbReference type="Gene3D" id="2.40.10.10">
    <property type="entry name" value="Trypsin-like serine proteases"/>
    <property type="match status" value="2"/>
</dbReference>
<evidence type="ECO:0000256" key="1">
    <source>
        <dbReference type="ARBA" id="ARBA00022670"/>
    </source>
</evidence>
<name>A0A1H9JGV3_9BACT</name>
<evidence type="ECO:0000256" key="2">
    <source>
        <dbReference type="ARBA" id="ARBA00022801"/>
    </source>
</evidence>
<dbReference type="Proteomes" id="UP000199021">
    <property type="component" value="Unassembled WGS sequence"/>
</dbReference>
<dbReference type="GO" id="GO:0004252">
    <property type="term" value="F:serine-type endopeptidase activity"/>
    <property type="evidence" value="ECO:0007669"/>
    <property type="project" value="InterPro"/>
</dbReference>
<evidence type="ECO:0000256" key="3">
    <source>
        <dbReference type="SAM" id="SignalP"/>
    </source>
</evidence>
<evidence type="ECO:0000313" key="6">
    <source>
        <dbReference type="Proteomes" id="UP000199021"/>
    </source>
</evidence>
<keyword evidence="1" id="KW-0645">Protease</keyword>
<dbReference type="GO" id="GO:0006508">
    <property type="term" value="P:proteolysis"/>
    <property type="evidence" value="ECO:0007669"/>
    <property type="project" value="UniProtKB-KW"/>
</dbReference>
<gene>
    <name evidence="5" type="ORF">SAMN05444359_11770</name>
</gene>
<feature type="chain" id="PRO_5011474746" evidence="3">
    <location>
        <begin position="23"/>
        <end position="1080"/>
    </location>
</feature>
<accession>A0A1H9JGV3</accession>
<dbReference type="NCBIfam" id="TIGR04183">
    <property type="entry name" value="Por_Secre_tail"/>
    <property type="match status" value="1"/>
</dbReference>
<dbReference type="PANTHER" id="PTHR36234:SF5">
    <property type="entry name" value="LYSYL ENDOPEPTIDASE"/>
    <property type="match status" value="1"/>
</dbReference>
<feature type="domain" description="P/Homo B" evidence="4">
    <location>
        <begin position="641"/>
        <end position="802"/>
    </location>
</feature>
<dbReference type="SUPFAM" id="SSF49785">
    <property type="entry name" value="Galactose-binding domain-like"/>
    <property type="match status" value="1"/>
</dbReference>
<protein>
    <submittedName>
        <fullName evidence="5">Por secretion system C-terminal sorting domain-containing protein</fullName>
    </submittedName>
</protein>
<dbReference type="AlphaFoldDB" id="A0A1H9JGV3"/>
<dbReference type="Gene3D" id="2.60.40.10">
    <property type="entry name" value="Immunoglobulins"/>
    <property type="match status" value="2"/>
</dbReference>
<keyword evidence="3" id="KW-0732">Signal</keyword>
<dbReference type="InterPro" id="IPR009003">
    <property type="entry name" value="Peptidase_S1_PA"/>
</dbReference>
<reference evidence="6" key="1">
    <citation type="submission" date="2016-10" db="EMBL/GenBank/DDBJ databases">
        <authorList>
            <person name="Varghese N."/>
            <person name="Submissions S."/>
        </authorList>
    </citation>
    <scope>NUCLEOTIDE SEQUENCE [LARGE SCALE GENOMIC DNA]</scope>
    <source>
        <strain evidence="6">DSM 24740</strain>
    </source>
</reference>
<dbReference type="PROSITE" id="PS51829">
    <property type="entry name" value="P_HOMO_B"/>
    <property type="match status" value="1"/>
</dbReference>
<dbReference type="OrthoDB" id="9342482at2"/>
<keyword evidence="6" id="KW-1185">Reference proteome</keyword>
<dbReference type="SUPFAM" id="SSF50494">
    <property type="entry name" value="Trypsin-like serine proteases"/>
    <property type="match status" value="1"/>
</dbReference>
<dbReference type="STRING" id="478744.SAMN05444359_11770"/>
<dbReference type="InterPro" id="IPR013783">
    <property type="entry name" value="Ig-like_fold"/>
</dbReference>
<dbReference type="PANTHER" id="PTHR36234">
    <property type="entry name" value="LYSYL ENDOPEPTIDASE"/>
    <property type="match status" value="1"/>
</dbReference>
<sequence>MKTIIKLFGLSLAICLSFVATAQYDLSPGELEKVPVSTMPAQDNASLLAAELAERRPGRANTFAVTIPVQIRPANAGAWTTEGPTSIWRHRVNSPGAHTLNFGFSEYNLPAGAELYLLSTEEKIGPFTPADNADHNQLWTPILESDEVMVELRVPTKSKGLVQLYLTSVNHDFQDVTKSLSGSCNLDVICGEDDGWAIVDPYRDIIRSVAAYTLGGVDQCTGFLVNNTNNDGAPLFMTANHCNVTAGSDQSLVAYWNFQSSECRPVNSTASGGNGGGSRAIFNSGTVHLASNPASDMTITMLEEAVNPAANAFYAGWSNEAPVPQDTVICIHHPGVDEKRISFSFNQTYRTNNGGGTPDVDGSLLEVPSWSIGTTEGGSSGSPIFDRFKRVRGQLFGGQASCTNDSYDVYGYFHVSWTGGGTPETRLMDWLDPCGTGVVSVDGFDSADLPLTLVAAANCVSGCGATDTEMTFTLGSGFPAGTALSITDQTAGITPVLSTSTAAGGEAVTVTVPGNVSIAEGDYTITVTAGSGNTSDDITFFLELFNEAAASAPAAILPVDGGVGIKPTTAFQWSDVAGATSYDVELSTTDDFSVITDSGAGLMGTSASPDLPLDGNTTYYWRIRSNGACGPGEWAEYSFTTLDQTCAAESSANLPAEITGAGMPTITVPLMVGSEIPIEDMEVRLDIAHTFVGDLEATLTSPDGASIQLFNSPFDGNCGFDNISVVFSDDATLTAADFVNTCDEGDIAVSGIYQPAESFAAFASESSAGEWILTVNDLAGGDGGAVVTFDITFCGQGGVVRDFSVFTNTESLVVCPSDEASIDFSLGTSFTDAVAVRVSTSNTQLDNFTSSYDGGQRLLTVDFTGWAALTPGNYDLTFTVVAEDSSERDIIIPLTVNPDGLPAVLVSPEDGAELMEGTIRLDWDAVTGATNYTVQYSVNEDFSTIDFEDTRGASNITVADVPVGQVIYWRVLTNNDCSPAVSAVRTFRIRPVGVQNFGQGRVLNIYPNPVRGQLTVEATGSFPGGLSADLYDATGRFLRTYPRLLGGRNQVDLNGIAAGVYYLRLATDGEERTERLVVLP</sequence>
<keyword evidence="2" id="KW-0378">Hydrolase</keyword>
<proteinExistence type="predicted"/>
<feature type="signal peptide" evidence="3">
    <location>
        <begin position="1"/>
        <end position="22"/>
    </location>
</feature>
<dbReference type="InterPro" id="IPR043504">
    <property type="entry name" value="Peptidase_S1_PA_chymotrypsin"/>
</dbReference>
<dbReference type="InterPro" id="IPR008979">
    <property type="entry name" value="Galactose-bd-like_sf"/>
</dbReference>
<dbReference type="Pfam" id="PF13365">
    <property type="entry name" value="Trypsin_2"/>
    <property type="match status" value="1"/>
</dbReference>
<dbReference type="Gene3D" id="2.60.120.260">
    <property type="entry name" value="Galactose-binding domain-like"/>
    <property type="match status" value="1"/>
</dbReference>
<dbReference type="InterPro" id="IPR002884">
    <property type="entry name" value="P_dom"/>
</dbReference>
<dbReference type="RefSeq" id="WP_090170102.1">
    <property type="nucleotide sequence ID" value="NZ_FOFB01000017.1"/>
</dbReference>